<organism evidence="3 4">
    <name type="scientific">Mucilaginibacter terrae</name>
    <dbReference type="NCBI Taxonomy" id="1955052"/>
    <lineage>
        <taxon>Bacteria</taxon>
        <taxon>Pseudomonadati</taxon>
        <taxon>Bacteroidota</taxon>
        <taxon>Sphingobacteriia</taxon>
        <taxon>Sphingobacteriales</taxon>
        <taxon>Sphingobacteriaceae</taxon>
        <taxon>Mucilaginibacter</taxon>
    </lineage>
</organism>
<feature type="domain" description="Thioredoxin" evidence="2">
    <location>
        <begin position="106"/>
        <end position="245"/>
    </location>
</feature>
<comment type="caution">
    <text evidence="3">The sequence shown here is derived from an EMBL/GenBank/DDBJ whole genome shotgun (WGS) entry which is preliminary data.</text>
</comment>
<evidence type="ECO:0000313" key="3">
    <source>
        <dbReference type="EMBL" id="MDT3404150.1"/>
    </source>
</evidence>
<keyword evidence="4" id="KW-1185">Reference proteome</keyword>
<dbReference type="SUPFAM" id="SSF52833">
    <property type="entry name" value="Thioredoxin-like"/>
    <property type="match status" value="1"/>
</dbReference>
<dbReference type="PANTHER" id="PTHR42852">
    <property type="entry name" value="THIOL:DISULFIDE INTERCHANGE PROTEIN DSBE"/>
    <property type="match status" value="1"/>
</dbReference>
<sequence length="246" mass="28065">MKKFIHCFFVLLWCFCVNQTKAQAPVTAPAKVYKMPKLDERSFVRDSSGKRYEYTAWSSMVASGRYAVKVATLPNEKPSLIIGRLNKEERKEAMGKLPQPAESTFFKTGEAFKPFNVPDITGQPVDMKQLAGKTVVMSFWFINNNNCRRQIPDLNDLVETYKGDPNVIFISVAMDDKEALNEFLQLTPFKYRHLERGKSIASKYNVNQFPTDVVIDKTGKVKFHTSGYSPATYYWIAKTIDEVKAS</sequence>
<protein>
    <submittedName>
        <fullName evidence="3">Peroxiredoxin</fullName>
    </submittedName>
</protein>
<name>A0ABU3GZS7_9SPHI</name>
<dbReference type="Gene3D" id="3.40.30.10">
    <property type="entry name" value="Glutaredoxin"/>
    <property type="match status" value="1"/>
</dbReference>
<proteinExistence type="predicted"/>
<dbReference type="InterPro" id="IPR000866">
    <property type="entry name" value="AhpC/TSA"/>
</dbReference>
<dbReference type="PANTHER" id="PTHR42852:SF18">
    <property type="entry name" value="CHROMOSOME UNDETERMINED SCAFFOLD_47, WHOLE GENOME SHOTGUN SEQUENCE"/>
    <property type="match status" value="1"/>
</dbReference>
<dbReference type="CDD" id="cd02966">
    <property type="entry name" value="TlpA_like_family"/>
    <property type="match status" value="1"/>
</dbReference>
<evidence type="ECO:0000256" key="1">
    <source>
        <dbReference type="SAM" id="SignalP"/>
    </source>
</evidence>
<keyword evidence="1" id="KW-0732">Signal</keyword>
<accession>A0ABU3GZS7</accession>
<dbReference type="InterPro" id="IPR036249">
    <property type="entry name" value="Thioredoxin-like_sf"/>
</dbReference>
<dbReference type="Proteomes" id="UP001258315">
    <property type="component" value="Unassembled WGS sequence"/>
</dbReference>
<dbReference type="Pfam" id="PF00578">
    <property type="entry name" value="AhpC-TSA"/>
    <property type="match status" value="1"/>
</dbReference>
<gene>
    <name evidence="3" type="ORF">QE417_003222</name>
</gene>
<dbReference type="RefSeq" id="WP_311951488.1">
    <property type="nucleotide sequence ID" value="NZ_JAVLVU010000001.1"/>
</dbReference>
<dbReference type="PROSITE" id="PS51352">
    <property type="entry name" value="THIOREDOXIN_2"/>
    <property type="match status" value="1"/>
</dbReference>
<evidence type="ECO:0000313" key="4">
    <source>
        <dbReference type="Proteomes" id="UP001258315"/>
    </source>
</evidence>
<dbReference type="InterPro" id="IPR013766">
    <property type="entry name" value="Thioredoxin_domain"/>
</dbReference>
<evidence type="ECO:0000259" key="2">
    <source>
        <dbReference type="PROSITE" id="PS51352"/>
    </source>
</evidence>
<feature type="chain" id="PRO_5045371671" evidence="1">
    <location>
        <begin position="23"/>
        <end position="246"/>
    </location>
</feature>
<feature type="signal peptide" evidence="1">
    <location>
        <begin position="1"/>
        <end position="22"/>
    </location>
</feature>
<dbReference type="InterPro" id="IPR050553">
    <property type="entry name" value="Thioredoxin_ResA/DsbE_sf"/>
</dbReference>
<dbReference type="EMBL" id="JAVLVU010000001">
    <property type="protein sequence ID" value="MDT3404150.1"/>
    <property type="molecule type" value="Genomic_DNA"/>
</dbReference>
<reference evidence="4" key="1">
    <citation type="submission" date="2023-07" db="EMBL/GenBank/DDBJ databases">
        <title>Functional and genomic diversity of the sorghum phyllosphere microbiome.</title>
        <authorList>
            <person name="Shade A."/>
        </authorList>
    </citation>
    <scope>NUCLEOTIDE SEQUENCE [LARGE SCALE GENOMIC DNA]</scope>
    <source>
        <strain evidence="4">SORGH_AS_0422</strain>
    </source>
</reference>